<dbReference type="Gene3D" id="2.120.10.30">
    <property type="entry name" value="TolB, C-terminal domain"/>
    <property type="match status" value="1"/>
</dbReference>
<organism evidence="3 4">
    <name type="scientific">Roseovarius marisflavi</name>
    <dbReference type="NCBI Taxonomy" id="1054996"/>
    <lineage>
        <taxon>Bacteria</taxon>
        <taxon>Pseudomonadati</taxon>
        <taxon>Pseudomonadota</taxon>
        <taxon>Alphaproteobacteria</taxon>
        <taxon>Rhodobacterales</taxon>
        <taxon>Roseobacteraceae</taxon>
        <taxon>Roseovarius</taxon>
    </lineage>
</organism>
<dbReference type="InterPro" id="IPR011042">
    <property type="entry name" value="6-blade_b-propeller_TolB-like"/>
</dbReference>
<dbReference type="PANTHER" id="PTHR19328:SF75">
    <property type="entry name" value="ALDOSE SUGAR DEHYDROGENASE YLII"/>
    <property type="match status" value="1"/>
</dbReference>
<dbReference type="InterPro" id="IPR011041">
    <property type="entry name" value="Quinoprot_gluc/sorb_DH_b-prop"/>
</dbReference>
<dbReference type="PANTHER" id="PTHR19328">
    <property type="entry name" value="HEDGEHOG-INTERACTING PROTEIN"/>
    <property type="match status" value="1"/>
</dbReference>
<sequence>MIRFTAFILALGLALGPARAMDSSAGPLNVTRMADRLDEPWSIGFLPEGGVLITERGGRLLRVDDTGRKALKGVPKVATRGQGGLLDVLVPRDFAQSRQLYFTYAKPQQGGEGTAIAHARLAPGADRLTDWTVIFELTPGSSGGRHFGSRLVEGRDGLLYASIGERGDRPSAQDLSRENGSIIRIARDGGIPADNPFANTPGAQPEIWSYGHRNPQGAALDLAGNLWAVEHGARGGDEVNRIKPGANYGWPVISYGRHYSGLKIGEGTAKPGMEQPAHYWDPSIAPSGLMIYSGALWPEWRGDFFVGSLKFGYISRLSGRPLSEVEQLESDETTRVRDIREAPDGSIWFLSVAEGAAYRIIPN</sequence>
<keyword evidence="4" id="KW-1185">Reference proteome</keyword>
<evidence type="ECO:0000256" key="1">
    <source>
        <dbReference type="SAM" id="SignalP"/>
    </source>
</evidence>
<gene>
    <name evidence="3" type="ORF">SAMN05444414_101314</name>
</gene>
<dbReference type="AlphaFoldDB" id="A0A1M6VHW4"/>
<evidence type="ECO:0000313" key="3">
    <source>
        <dbReference type="EMBL" id="SHK80945.1"/>
    </source>
</evidence>
<dbReference type="OrthoDB" id="9770043at2"/>
<feature type="chain" id="PRO_5009921706" evidence="1">
    <location>
        <begin position="21"/>
        <end position="363"/>
    </location>
</feature>
<dbReference type="EMBL" id="FRBN01000001">
    <property type="protein sequence ID" value="SHK80945.1"/>
    <property type="molecule type" value="Genomic_DNA"/>
</dbReference>
<dbReference type="STRING" id="1054996.SAMN05444414_101314"/>
<reference evidence="4" key="1">
    <citation type="submission" date="2016-11" db="EMBL/GenBank/DDBJ databases">
        <authorList>
            <person name="Varghese N."/>
            <person name="Submissions S."/>
        </authorList>
    </citation>
    <scope>NUCLEOTIDE SEQUENCE [LARGE SCALE GENOMIC DNA]</scope>
    <source>
        <strain evidence="4">DSM 29327</strain>
    </source>
</reference>
<evidence type="ECO:0000313" key="4">
    <source>
        <dbReference type="Proteomes" id="UP000184191"/>
    </source>
</evidence>
<dbReference type="Proteomes" id="UP000184191">
    <property type="component" value="Unassembled WGS sequence"/>
</dbReference>
<proteinExistence type="predicted"/>
<evidence type="ECO:0000259" key="2">
    <source>
        <dbReference type="Pfam" id="PF07995"/>
    </source>
</evidence>
<dbReference type="RefSeq" id="WP_073194229.1">
    <property type="nucleotide sequence ID" value="NZ_FRBN01000001.1"/>
</dbReference>
<name>A0A1M6VHW4_9RHOB</name>
<dbReference type="SUPFAM" id="SSF50952">
    <property type="entry name" value="Soluble quinoprotein glucose dehydrogenase"/>
    <property type="match status" value="1"/>
</dbReference>
<keyword evidence="1" id="KW-0732">Signal</keyword>
<dbReference type="Pfam" id="PF07995">
    <property type="entry name" value="GSDH"/>
    <property type="match status" value="1"/>
</dbReference>
<accession>A0A1M6VHW4</accession>
<feature type="signal peptide" evidence="1">
    <location>
        <begin position="1"/>
        <end position="20"/>
    </location>
</feature>
<feature type="domain" description="Glucose/Sorbosone dehydrogenase" evidence="2">
    <location>
        <begin position="37"/>
        <end position="353"/>
    </location>
</feature>
<protein>
    <submittedName>
        <fullName evidence="3">Glucose/arabinose dehydrogenase, beta-propeller fold</fullName>
    </submittedName>
</protein>
<dbReference type="InterPro" id="IPR012938">
    <property type="entry name" value="Glc/Sorbosone_DH"/>
</dbReference>